<sequence length="213" mass="21871">MKRVLLINPNSTASMTESMLASARSVAPHVAFTGWTSTDGPPAIQGEADGKLAEPPLLELVTRAGADFDGIIIGCFDDTGLAAANGIAGCPVIGIGQAAFTMAMLRGLPFSVVTTLSVSVPVIEQNIRGYGLTPWMRRVRASELSVLETEDESDAAMGRIADEASLAVAQDGCGCIILGCGGMSRLAEAVRSRVSVPVLDGVEAAARLIGALG</sequence>
<dbReference type="OrthoDB" id="9791723at2"/>
<name>A0A239K2V5_9RHOB</name>
<dbReference type="SUPFAM" id="SSF53681">
    <property type="entry name" value="Aspartate/glutamate racemase"/>
    <property type="match status" value="1"/>
</dbReference>
<evidence type="ECO:0000256" key="1">
    <source>
        <dbReference type="ARBA" id="ARBA00038414"/>
    </source>
</evidence>
<evidence type="ECO:0000313" key="3">
    <source>
        <dbReference type="Proteomes" id="UP000198426"/>
    </source>
</evidence>
<gene>
    <name evidence="2" type="ORF">SAMN05421757_106227</name>
</gene>
<dbReference type="InterPro" id="IPR053714">
    <property type="entry name" value="Iso_Racemase_Enz_sf"/>
</dbReference>
<evidence type="ECO:0000313" key="2">
    <source>
        <dbReference type="EMBL" id="SNT12696.1"/>
    </source>
</evidence>
<dbReference type="InterPro" id="IPR015942">
    <property type="entry name" value="Asp/Glu/hydantoin_racemase"/>
</dbReference>
<dbReference type="RefSeq" id="WP_089234157.1">
    <property type="nucleotide sequence ID" value="NZ_FZOY01000006.1"/>
</dbReference>
<organism evidence="2 3">
    <name type="scientific">Tropicimonas sediminicola</name>
    <dbReference type="NCBI Taxonomy" id="1031541"/>
    <lineage>
        <taxon>Bacteria</taxon>
        <taxon>Pseudomonadati</taxon>
        <taxon>Pseudomonadota</taxon>
        <taxon>Alphaproteobacteria</taxon>
        <taxon>Rhodobacterales</taxon>
        <taxon>Roseobacteraceae</taxon>
        <taxon>Tropicimonas</taxon>
    </lineage>
</organism>
<accession>A0A239K2V5</accession>
<dbReference type="InterPro" id="IPR052186">
    <property type="entry name" value="Hydantoin_racemase-like"/>
</dbReference>
<proteinExistence type="inferred from homology"/>
<reference evidence="2 3" key="1">
    <citation type="submission" date="2017-06" db="EMBL/GenBank/DDBJ databases">
        <authorList>
            <person name="Kim H.J."/>
            <person name="Triplett B.A."/>
        </authorList>
    </citation>
    <scope>NUCLEOTIDE SEQUENCE [LARGE SCALE GENOMIC DNA]</scope>
    <source>
        <strain evidence="2 3">DSM 29339</strain>
    </source>
</reference>
<dbReference type="Gene3D" id="3.40.50.12500">
    <property type="match status" value="1"/>
</dbReference>
<dbReference type="EMBL" id="FZOY01000006">
    <property type="protein sequence ID" value="SNT12696.1"/>
    <property type="molecule type" value="Genomic_DNA"/>
</dbReference>
<dbReference type="PANTHER" id="PTHR28047">
    <property type="entry name" value="PROTEIN DCG1"/>
    <property type="match status" value="1"/>
</dbReference>
<dbReference type="GO" id="GO:0047661">
    <property type="term" value="F:amino-acid racemase activity"/>
    <property type="evidence" value="ECO:0007669"/>
    <property type="project" value="InterPro"/>
</dbReference>
<protein>
    <submittedName>
        <fullName evidence="2">Allantoin racemase</fullName>
    </submittedName>
</protein>
<keyword evidence="3" id="KW-1185">Reference proteome</keyword>
<dbReference type="Pfam" id="PF01177">
    <property type="entry name" value="Asp_Glu_race"/>
    <property type="match status" value="1"/>
</dbReference>
<comment type="similarity">
    <text evidence="1">Belongs to the HyuE racemase family.</text>
</comment>
<dbReference type="InterPro" id="IPR001920">
    <property type="entry name" value="Asp/Glu_race"/>
</dbReference>
<dbReference type="PANTHER" id="PTHR28047:SF5">
    <property type="entry name" value="PROTEIN DCG1"/>
    <property type="match status" value="1"/>
</dbReference>
<dbReference type="AlphaFoldDB" id="A0A239K2V5"/>
<dbReference type="Proteomes" id="UP000198426">
    <property type="component" value="Unassembled WGS sequence"/>
</dbReference>